<evidence type="ECO:0000313" key="4">
    <source>
        <dbReference type="Proteomes" id="UP000241193"/>
    </source>
</evidence>
<dbReference type="GO" id="GO:0016301">
    <property type="term" value="F:kinase activity"/>
    <property type="evidence" value="ECO:0007669"/>
    <property type="project" value="UniProtKB-KW"/>
</dbReference>
<dbReference type="AlphaFoldDB" id="A0A2T4IEK2"/>
<dbReference type="SUPFAM" id="SSF109604">
    <property type="entry name" value="HD-domain/PDEase-like"/>
    <property type="match status" value="1"/>
</dbReference>
<dbReference type="Gene3D" id="1.10.3210.10">
    <property type="entry name" value="Hypothetical protein af1432"/>
    <property type="match status" value="1"/>
</dbReference>
<proteinExistence type="predicted"/>
<gene>
    <name evidence="3" type="ORF">C8261_10980</name>
</gene>
<dbReference type="PANTHER" id="PTHR33525">
    <property type="match status" value="1"/>
</dbReference>
<organism evidence="3 4">
    <name type="scientific">Pseudothauera lacus</name>
    <dbReference type="NCBI Taxonomy" id="2136175"/>
    <lineage>
        <taxon>Bacteria</taxon>
        <taxon>Pseudomonadati</taxon>
        <taxon>Pseudomonadota</taxon>
        <taxon>Betaproteobacteria</taxon>
        <taxon>Rhodocyclales</taxon>
        <taxon>Zoogloeaceae</taxon>
        <taxon>Pseudothauera</taxon>
    </lineage>
</organism>
<dbReference type="Proteomes" id="UP000241193">
    <property type="component" value="Unassembled WGS sequence"/>
</dbReference>
<keyword evidence="3" id="KW-0418">Kinase</keyword>
<dbReference type="OrthoDB" id="9784953at2"/>
<evidence type="ECO:0000256" key="1">
    <source>
        <dbReference type="SAM" id="MobiDB-lite"/>
    </source>
</evidence>
<sequence length="284" mass="31284">MNVSPAPLPADTSSSAASGIRIPPQPQVLIDLVELLGSDDYDARRTAAVIGQDAGLSAMIFKAVRSPAFGGSRAPDSLDQAIVRIGFRQTLNIARAVALSTAIDAGRRRAYELFWTRSRELAQLAALIAEERVSVCNIFPDQAYMAGVFFECGVPVLMQRFPDYCEALLLDDRLDMPSLRDEDLRFNVDHSSIGYLVARHWGLPDFIAQAILHHEDVPRGELGAVRSLVAILHLASHARLHALHIHDYNWERTGDEVLGELGLHPDDLDGYLADLGERFLPLEL</sequence>
<dbReference type="Pfam" id="PF08668">
    <property type="entry name" value="HDOD"/>
    <property type="match status" value="1"/>
</dbReference>
<name>A0A2T4IEK2_9RHOO</name>
<dbReference type="InterPro" id="IPR013976">
    <property type="entry name" value="HDOD"/>
</dbReference>
<accession>A0A2T4IEK2</accession>
<keyword evidence="3" id="KW-0808">Transferase</keyword>
<reference evidence="3 4" key="2">
    <citation type="submission" date="2018-04" db="EMBL/GenBank/DDBJ databases">
        <title>Thauera lacus sp. nov., isolated from an saline lake in Inner Mongolia, China.</title>
        <authorList>
            <person name="Liang Q.-Y."/>
        </authorList>
    </citation>
    <scope>NUCLEOTIDE SEQUENCE [LARGE SCALE GENOMIC DNA]</scope>
    <source>
        <strain evidence="3 4">D20</strain>
    </source>
</reference>
<evidence type="ECO:0000313" key="3">
    <source>
        <dbReference type="EMBL" id="PTD96188.1"/>
    </source>
</evidence>
<dbReference type="EMBL" id="PZKC01000008">
    <property type="protein sequence ID" value="PTD96188.1"/>
    <property type="molecule type" value="Genomic_DNA"/>
</dbReference>
<feature type="domain" description="HDOD" evidence="2">
    <location>
        <begin position="22"/>
        <end position="217"/>
    </location>
</feature>
<keyword evidence="4" id="KW-1185">Reference proteome</keyword>
<feature type="region of interest" description="Disordered" evidence="1">
    <location>
        <begin position="1"/>
        <end position="20"/>
    </location>
</feature>
<comment type="caution">
    <text evidence="3">The sequence shown here is derived from an EMBL/GenBank/DDBJ whole genome shotgun (WGS) entry which is preliminary data.</text>
</comment>
<dbReference type="PROSITE" id="PS51833">
    <property type="entry name" value="HDOD"/>
    <property type="match status" value="1"/>
</dbReference>
<evidence type="ECO:0000259" key="2">
    <source>
        <dbReference type="PROSITE" id="PS51833"/>
    </source>
</evidence>
<protein>
    <submittedName>
        <fullName evidence="3">Histidine kinase</fullName>
    </submittedName>
</protein>
<dbReference type="InterPro" id="IPR052340">
    <property type="entry name" value="RNase_Y/CdgJ"/>
</dbReference>
<dbReference type="PANTHER" id="PTHR33525:SF6">
    <property type="entry name" value="HDOD DOMAIN-CONTAINING PROTEIN"/>
    <property type="match status" value="1"/>
</dbReference>
<reference evidence="3 4" key="1">
    <citation type="submission" date="2018-03" db="EMBL/GenBank/DDBJ databases">
        <authorList>
            <person name="Keele B.F."/>
        </authorList>
    </citation>
    <scope>NUCLEOTIDE SEQUENCE [LARGE SCALE GENOMIC DNA]</scope>
    <source>
        <strain evidence="3 4">D20</strain>
    </source>
</reference>